<gene>
    <name evidence="1" type="ORF">ACFQIC_12170</name>
</gene>
<proteinExistence type="predicted"/>
<evidence type="ECO:0000313" key="1">
    <source>
        <dbReference type="EMBL" id="MFC7062612.1"/>
    </source>
</evidence>
<keyword evidence="2" id="KW-1185">Reference proteome</keyword>
<comment type="caution">
    <text evidence="1">The sequence shown here is derived from an EMBL/GenBank/DDBJ whole genome shotgun (WGS) entry which is preliminary data.</text>
</comment>
<dbReference type="Proteomes" id="UP001596410">
    <property type="component" value="Unassembled WGS sequence"/>
</dbReference>
<accession>A0ABW2EPY6</accession>
<evidence type="ECO:0000313" key="2">
    <source>
        <dbReference type="Proteomes" id="UP001596410"/>
    </source>
</evidence>
<reference evidence="2" key="1">
    <citation type="journal article" date="2019" name="Int. J. Syst. Evol. Microbiol.">
        <title>The Global Catalogue of Microorganisms (GCM) 10K type strain sequencing project: providing services to taxonomists for standard genome sequencing and annotation.</title>
        <authorList>
            <consortium name="The Broad Institute Genomics Platform"/>
            <consortium name="The Broad Institute Genome Sequencing Center for Infectious Disease"/>
            <person name="Wu L."/>
            <person name="Ma J."/>
        </authorList>
    </citation>
    <scope>NUCLEOTIDE SEQUENCE [LARGE SCALE GENOMIC DNA]</scope>
    <source>
        <strain evidence="2">CGMCC 4.1621</strain>
    </source>
</reference>
<organism evidence="1 2">
    <name type="scientific">Halobacillus seohaensis</name>
    <dbReference type="NCBI Taxonomy" id="447421"/>
    <lineage>
        <taxon>Bacteria</taxon>
        <taxon>Bacillati</taxon>
        <taxon>Bacillota</taxon>
        <taxon>Bacilli</taxon>
        <taxon>Bacillales</taxon>
        <taxon>Bacillaceae</taxon>
        <taxon>Halobacillus</taxon>
    </lineage>
</organism>
<sequence>MLLNYKVEFFKGENIIFEVKAKNLIGRGLFAKEFPKEFSVRGIEDTLEKLDISNVKKDEKKWTQSCSFSIPKVEHARRVMNVPTPYHQIKLAEFIYQK</sequence>
<name>A0ABW2EPY6_9BACI</name>
<protein>
    <submittedName>
        <fullName evidence="1">Uncharacterized protein</fullName>
    </submittedName>
</protein>
<dbReference type="EMBL" id="JBHSZV010000031">
    <property type="protein sequence ID" value="MFC7062612.1"/>
    <property type="molecule type" value="Genomic_DNA"/>
</dbReference>